<dbReference type="Pfam" id="PF13409">
    <property type="entry name" value="GST_N_2"/>
    <property type="match status" value="1"/>
</dbReference>
<evidence type="ECO:0000313" key="3">
    <source>
        <dbReference type="EMBL" id="SIT53089.1"/>
    </source>
</evidence>
<dbReference type="PANTHER" id="PTHR44051">
    <property type="entry name" value="GLUTATHIONE S-TRANSFERASE-RELATED"/>
    <property type="match status" value="1"/>
</dbReference>
<dbReference type="Gene3D" id="1.20.1050.10">
    <property type="match status" value="1"/>
</dbReference>
<evidence type="ECO:0000259" key="2">
    <source>
        <dbReference type="PROSITE" id="PS50405"/>
    </source>
</evidence>
<dbReference type="PANTHER" id="PTHR44051:SF8">
    <property type="entry name" value="GLUTATHIONE S-TRANSFERASE GSTA"/>
    <property type="match status" value="1"/>
</dbReference>
<dbReference type="PROSITE" id="PS50405">
    <property type="entry name" value="GST_CTER"/>
    <property type="match status" value="1"/>
</dbReference>
<proteinExistence type="predicted"/>
<dbReference type="Proteomes" id="UP000188388">
    <property type="component" value="Unassembled WGS sequence"/>
</dbReference>
<dbReference type="InterPro" id="IPR004046">
    <property type="entry name" value="GST_C"/>
</dbReference>
<keyword evidence="3" id="KW-0808">Transferase</keyword>
<reference evidence="4" key="1">
    <citation type="submission" date="2017-01" db="EMBL/GenBank/DDBJ databases">
        <authorList>
            <person name="Brunel B."/>
        </authorList>
    </citation>
    <scope>NUCLEOTIDE SEQUENCE [LARGE SCALE GENOMIC DNA]</scope>
</reference>
<evidence type="ECO:0000313" key="4">
    <source>
        <dbReference type="Proteomes" id="UP000188388"/>
    </source>
</evidence>
<protein>
    <submittedName>
        <fullName evidence="3">Putative glutathione S-transferase</fullName>
    </submittedName>
</protein>
<dbReference type="InterPro" id="IPR036282">
    <property type="entry name" value="Glutathione-S-Trfase_C_sf"/>
</dbReference>
<dbReference type="InterPro" id="IPR010987">
    <property type="entry name" value="Glutathione-S-Trfase_C-like"/>
</dbReference>
<dbReference type="RefSeq" id="WP_077372359.1">
    <property type="nucleotide sequence ID" value="NZ_FTPD01000001.1"/>
</dbReference>
<dbReference type="STRING" id="1631249.BQ8794_10459"/>
<sequence length="234" mass="25631">MEPILLYGVPAGSSMGLVAAFERLGQPYRLCRVDMLTEMKNDAYARINGRQETPVMITDEGRALTETMAIAAWLEARDTQRRISFDPRSPEADRMHQLMAFVNTGFTAAFTPLWAAYEMESAEPALLATLRDFGRQAVAERHDRLEAMIGDTDFLVGDRLTLADTTLIGVARWAEFHQAVDGAAYPKLAALRGRIESDPDVRYAQAIEDGETPAGSGACLGHVPLAEVIERSGG</sequence>
<feature type="domain" description="GST C-terminal" evidence="2">
    <location>
        <begin position="88"/>
        <end position="214"/>
    </location>
</feature>
<dbReference type="Gene3D" id="3.40.30.10">
    <property type="entry name" value="Glutaredoxin"/>
    <property type="match status" value="1"/>
</dbReference>
<name>A0A1R3UZN1_9HYPH</name>
<dbReference type="InterPro" id="IPR040079">
    <property type="entry name" value="Glutathione_S-Trfase"/>
</dbReference>
<organism evidence="3 4">
    <name type="scientific">Mesorhizobium prunaredense</name>
    <dbReference type="NCBI Taxonomy" id="1631249"/>
    <lineage>
        <taxon>Bacteria</taxon>
        <taxon>Pseudomonadati</taxon>
        <taxon>Pseudomonadota</taxon>
        <taxon>Alphaproteobacteria</taxon>
        <taxon>Hyphomicrobiales</taxon>
        <taxon>Phyllobacteriaceae</taxon>
        <taxon>Mesorhizobium</taxon>
    </lineage>
</organism>
<dbReference type="EMBL" id="FTPD01000001">
    <property type="protein sequence ID" value="SIT53089.1"/>
    <property type="molecule type" value="Genomic_DNA"/>
</dbReference>
<dbReference type="Pfam" id="PF00043">
    <property type="entry name" value="GST_C"/>
    <property type="match status" value="1"/>
</dbReference>
<accession>A0A1R3UZN1</accession>
<dbReference type="SUPFAM" id="SSF47616">
    <property type="entry name" value="GST C-terminal domain-like"/>
    <property type="match status" value="1"/>
</dbReference>
<feature type="domain" description="GST N-terminal" evidence="1">
    <location>
        <begin position="1"/>
        <end position="82"/>
    </location>
</feature>
<dbReference type="GO" id="GO:0016740">
    <property type="term" value="F:transferase activity"/>
    <property type="evidence" value="ECO:0007669"/>
    <property type="project" value="UniProtKB-KW"/>
</dbReference>
<dbReference type="SFLD" id="SFLDS00019">
    <property type="entry name" value="Glutathione_Transferase_(cytos"/>
    <property type="match status" value="1"/>
</dbReference>
<dbReference type="InterPro" id="IPR036249">
    <property type="entry name" value="Thioredoxin-like_sf"/>
</dbReference>
<gene>
    <name evidence="3" type="ORF">BQ8794_10459</name>
</gene>
<dbReference type="SUPFAM" id="SSF52833">
    <property type="entry name" value="Thioredoxin-like"/>
    <property type="match status" value="1"/>
</dbReference>
<keyword evidence="4" id="KW-1185">Reference proteome</keyword>
<dbReference type="AlphaFoldDB" id="A0A1R3UZN1"/>
<evidence type="ECO:0000259" key="1">
    <source>
        <dbReference type="PROSITE" id="PS50404"/>
    </source>
</evidence>
<dbReference type="PROSITE" id="PS50404">
    <property type="entry name" value="GST_NTER"/>
    <property type="match status" value="1"/>
</dbReference>
<dbReference type="InterPro" id="IPR004045">
    <property type="entry name" value="Glutathione_S-Trfase_N"/>
</dbReference>
<dbReference type="CDD" id="cd03057">
    <property type="entry name" value="GST_N_Beta"/>
    <property type="match status" value="1"/>
</dbReference>